<evidence type="ECO:0000256" key="8">
    <source>
        <dbReference type="ARBA" id="ARBA00022777"/>
    </source>
</evidence>
<dbReference type="GO" id="GO:0005524">
    <property type="term" value="F:ATP binding"/>
    <property type="evidence" value="ECO:0007669"/>
    <property type="project" value="UniProtKB-KW"/>
</dbReference>
<dbReference type="Proteomes" id="UP000295212">
    <property type="component" value="Unassembled WGS sequence"/>
</dbReference>
<evidence type="ECO:0000256" key="10">
    <source>
        <dbReference type="ARBA" id="ARBA00022989"/>
    </source>
</evidence>
<accession>A0A4R6ZXD4</accession>
<gene>
    <name evidence="19" type="ORF">DFP85_10157</name>
</gene>
<feature type="domain" description="Polysaccharide chain length determinant N-terminal" evidence="16">
    <location>
        <begin position="17"/>
        <end position="107"/>
    </location>
</feature>
<dbReference type="SUPFAM" id="SSF52540">
    <property type="entry name" value="P-loop containing nucleoside triphosphate hydrolases"/>
    <property type="match status" value="1"/>
</dbReference>
<evidence type="ECO:0000256" key="6">
    <source>
        <dbReference type="ARBA" id="ARBA00022692"/>
    </source>
</evidence>
<evidence type="ECO:0000256" key="7">
    <source>
        <dbReference type="ARBA" id="ARBA00022741"/>
    </source>
</evidence>
<keyword evidence="6 15" id="KW-0812">Transmembrane</keyword>
<dbReference type="NCBIfam" id="TIGR01007">
    <property type="entry name" value="eps_fam"/>
    <property type="match status" value="1"/>
</dbReference>
<dbReference type="InterPro" id="IPR005702">
    <property type="entry name" value="Wzc-like_C"/>
</dbReference>
<keyword evidence="5" id="KW-0808">Transferase</keyword>
<feature type="domain" description="Tyrosine-protein kinase G-rich" evidence="18">
    <location>
        <begin position="380"/>
        <end position="459"/>
    </location>
</feature>
<sequence length="731" mass="80316">MTDPTQNPPRPTTPADDEIDLGRLFGLLLDHKWWIIGITFLFALGGVAYALQATPIYRADALVQVEDKAGMSNPLEDVRAMLGEEPSTDAQLGILRSRLVLGRAVDQERLDLVVQPTRFPVIGDFLVRLGIERPGFAESSVWAGETLNIGEFQADSPLTGEAFTLTAGEGGYYSLSLEGQSLGEGEVGKDSTFLDGQVTLRVAEILAAPGAEFTLIKRSRLAAINDLRSRFSVSQQGSDSGLLDLALTDPDPSRAVRTLDAISEIYLTQNIQRQSAEAEQSLDFLEGQEPEIREQLRAAENALNAYRTERDSVDLSLETKSILERLVNLEAQLNELEFTESEVSRRFSSSHPTYSALLEKKQQLIDERERLNQRIESLPETQQQVLRRTRDVELNQEIYLQLRNKIQEMKIAKASTVGNVRILDEAVVQPNPVEPKKPLIVVMATLLGSMLSVGLVLGRGLLRRGVESPEQVEEVGLPVYASVPLSDEQQKLVQRVRRRHERHGHNIVTGILAERAPADTAVEALRGLRTSLHFAMLEAGDNRLMITGPSPGIGKSFLSVNLATVCALGGQRVLVLDADMRKGHIHHAFRGHSESGLSELLSGKAAWGEVVRDSGIENLSYVARGTAPPNPAELLMNASFTAFLEQASREFDLVILDTPPVLAVTDAALVGKQCGTSLMVARFQLNPAKELQIATRRLETAGVTVKGAILNAMERKAATRYGYGYYNYAYR</sequence>
<dbReference type="GO" id="GO:0005886">
    <property type="term" value="C:plasma membrane"/>
    <property type="evidence" value="ECO:0007669"/>
    <property type="project" value="UniProtKB-SubCell"/>
</dbReference>
<evidence type="ECO:0000256" key="12">
    <source>
        <dbReference type="ARBA" id="ARBA00023137"/>
    </source>
</evidence>
<feature type="coiled-coil region" evidence="14">
    <location>
        <begin position="268"/>
        <end position="381"/>
    </location>
</feature>
<keyword evidence="3" id="KW-1003">Cell membrane</keyword>
<dbReference type="RefSeq" id="WP_133633810.1">
    <property type="nucleotide sequence ID" value="NZ_SNZJ01000001.1"/>
</dbReference>
<organism evidence="19 20">
    <name type="scientific">Halomonas ventosae</name>
    <dbReference type="NCBI Taxonomy" id="229007"/>
    <lineage>
        <taxon>Bacteria</taxon>
        <taxon>Pseudomonadati</taxon>
        <taxon>Pseudomonadota</taxon>
        <taxon>Gammaproteobacteria</taxon>
        <taxon>Oceanospirillales</taxon>
        <taxon>Halomonadaceae</taxon>
        <taxon>Halomonas</taxon>
    </lineage>
</organism>
<dbReference type="Gene3D" id="3.40.50.300">
    <property type="entry name" value="P-loop containing nucleotide triphosphate hydrolases"/>
    <property type="match status" value="1"/>
</dbReference>
<comment type="caution">
    <text evidence="19">The sequence shown here is derived from an EMBL/GenBank/DDBJ whole genome shotgun (WGS) entry which is preliminary data.</text>
</comment>
<evidence type="ECO:0000256" key="15">
    <source>
        <dbReference type="SAM" id="Phobius"/>
    </source>
</evidence>
<dbReference type="InterPro" id="IPR050445">
    <property type="entry name" value="Bact_polysacc_biosynth/exp"/>
</dbReference>
<keyword evidence="7" id="KW-0547">Nucleotide-binding</keyword>
<evidence type="ECO:0000256" key="13">
    <source>
        <dbReference type="ARBA" id="ARBA00053015"/>
    </source>
</evidence>
<dbReference type="InterPro" id="IPR027417">
    <property type="entry name" value="P-loop_NTPase"/>
</dbReference>
<evidence type="ECO:0000256" key="2">
    <source>
        <dbReference type="ARBA" id="ARBA00008883"/>
    </source>
</evidence>
<comment type="catalytic activity">
    <reaction evidence="13">
        <text>L-tyrosyl-[protein] + ATP = O-phospho-L-tyrosyl-[protein] + ADP + H(+)</text>
        <dbReference type="Rhea" id="RHEA:10596"/>
        <dbReference type="Rhea" id="RHEA-COMP:10136"/>
        <dbReference type="Rhea" id="RHEA-COMP:20101"/>
        <dbReference type="ChEBI" id="CHEBI:15378"/>
        <dbReference type="ChEBI" id="CHEBI:30616"/>
        <dbReference type="ChEBI" id="CHEBI:46858"/>
        <dbReference type="ChEBI" id="CHEBI:61978"/>
        <dbReference type="ChEBI" id="CHEBI:456216"/>
    </reaction>
</comment>
<dbReference type="InterPro" id="IPR003856">
    <property type="entry name" value="LPS_length_determ_N"/>
</dbReference>
<dbReference type="PANTHER" id="PTHR32309">
    <property type="entry name" value="TYROSINE-PROTEIN KINASE"/>
    <property type="match status" value="1"/>
</dbReference>
<evidence type="ECO:0000256" key="4">
    <source>
        <dbReference type="ARBA" id="ARBA00022519"/>
    </source>
</evidence>
<evidence type="ECO:0000259" key="16">
    <source>
        <dbReference type="Pfam" id="PF02706"/>
    </source>
</evidence>
<keyword evidence="11 15" id="KW-0472">Membrane</keyword>
<evidence type="ECO:0000313" key="19">
    <source>
        <dbReference type="EMBL" id="TDR57242.1"/>
    </source>
</evidence>
<evidence type="ECO:0000259" key="17">
    <source>
        <dbReference type="Pfam" id="PF13614"/>
    </source>
</evidence>
<dbReference type="CDD" id="cd05387">
    <property type="entry name" value="BY-kinase"/>
    <property type="match status" value="1"/>
</dbReference>
<keyword evidence="4" id="KW-0997">Cell inner membrane</keyword>
<name>A0A4R6ZXD4_9GAMM</name>
<keyword evidence="9" id="KW-0067">ATP-binding</keyword>
<protein>
    <submittedName>
        <fullName evidence="19">Tyrosine-protein kinase Etk/Wzc</fullName>
    </submittedName>
</protein>
<evidence type="ECO:0000256" key="3">
    <source>
        <dbReference type="ARBA" id="ARBA00022475"/>
    </source>
</evidence>
<keyword evidence="14" id="KW-0175">Coiled coil</keyword>
<dbReference type="Pfam" id="PF13807">
    <property type="entry name" value="GNVR"/>
    <property type="match status" value="1"/>
</dbReference>
<evidence type="ECO:0000256" key="11">
    <source>
        <dbReference type="ARBA" id="ARBA00023136"/>
    </source>
</evidence>
<dbReference type="GO" id="GO:0042802">
    <property type="term" value="F:identical protein binding"/>
    <property type="evidence" value="ECO:0007669"/>
    <property type="project" value="UniProtKB-ARBA"/>
</dbReference>
<feature type="transmembrane region" description="Helical" evidence="15">
    <location>
        <begin position="33"/>
        <end position="51"/>
    </location>
</feature>
<dbReference type="Pfam" id="PF13614">
    <property type="entry name" value="AAA_31"/>
    <property type="match status" value="1"/>
</dbReference>
<evidence type="ECO:0000313" key="20">
    <source>
        <dbReference type="Proteomes" id="UP000295212"/>
    </source>
</evidence>
<dbReference type="PANTHER" id="PTHR32309:SF32">
    <property type="entry name" value="TYROSINE-PROTEIN KINASE ETK-RELATED"/>
    <property type="match status" value="1"/>
</dbReference>
<evidence type="ECO:0000256" key="14">
    <source>
        <dbReference type="SAM" id="Coils"/>
    </source>
</evidence>
<evidence type="ECO:0000256" key="5">
    <source>
        <dbReference type="ARBA" id="ARBA00022679"/>
    </source>
</evidence>
<feature type="domain" description="AAA" evidence="17">
    <location>
        <begin position="552"/>
        <end position="665"/>
    </location>
</feature>
<dbReference type="EMBL" id="SNZJ01000001">
    <property type="protein sequence ID" value="TDR57242.1"/>
    <property type="molecule type" value="Genomic_DNA"/>
</dbReference>
<keyword evidence="12" id="KW-0829">Tyrosine-protein kinase</keyword>
<evidence type="ECO:0000256" key="9">
    <source>
        <dbReference type="ARBA" id="ARBA00022840"/>
    </source>
</evidence>
<evidence type="ECO:0000259" key="18">
    <source>
        <dbReference type="Pfam" id="PF13807"/>
    </source>
</evidence>
<dbReference type="Pfam" id="PF23607">
    <property type="entry name" value="WZC_N"/>
    <property type="match status" value="1"/>
</dbReference>
<dbReference type="OrthoDB" id="9775724at2"/>
<dbReference type="GO" id="GO:0004713">
    <property type="term" value="F:protein tyrosine kinase activity"/>
    <property type="evidence" value="ECO:0007669"/>
    <property type="project" value="UniProtKB-KW"/>
</dbReference>
<dbReference type="InterPro" id="IPR025669">
    <property type="entry name" value="AAA_dom"/>
</dbReference>
<evidence type="ECO:0000256" key="1">
    <source>
        <dbReference type="ARBA" id="ARBA00004429"/>
    </source>
</evidence>
<reference evidence="19 20" key="1">
    <citation type="submission" date="2019-03" db="EMBL/GenBank/DDBJ databases">
        <title>Genomic Encyclopedia of Type Strains, Phase III (KMG-III): the genomes of soil and plant-associated and newly described type strains.</title>
        <authorList>
            <person name="Whitman W."/>
        </authorList>
    </citation>
    <scope>NUCLEOTIDE SEQUENCE [LARGE SCALE GENOMIC DNA]</scope>
    <source>
        <strain evidence="19 20">CECT 5797</strain>
    </source>
</reference>
<keyword evidence="8 19" id="KW-0418">Kinase</keyword>
<proteinExistence type="inferred from homology"/>
<comment type="similarity">
    <text evidence="2">Belongs to the etk/wzc family.</text>
</comment>
<dbReference type="AlphaFoldDB" id="A0A4R6ZXD4"/>
<dbReference type="InterPro" id="IPR032807">
    <property type="entry name" value="GNVR"/>
</dbReference>
<keyword evidence="10 15" id="KW-1133">Transmembrane helix</keyword>
<dbReference type="FunFam" id="3.40.50.300:FF:000527">
    <property type="entry name" value="Tyrosine-protein kinase etk"/>
    <property type="match status" value="1"/>
</dbReference>
<dbReference type="Pfam" id="PF02706">
    <property type="entry name" value="Wzz"/>
    <property type="match status" value="1"/>
</dbReference>
<comment type="subcellular location">
    <subcellularLocation>
        <location evidence="1">Cell inner membrane</location>
        <topology evidence="1">Multi-pass membrane protein</topology>
    </subcellularLocation>
</comment>